<feature type="transmembrane region" description="Helical" evidence="1">
    <location>
        <begin position="53"/>
        <end position="71"/>
    </location>
</feature>
<gene>
    <name evidence="2" type="ORF">D1223_09540</name>
</gene>
<comment type="caution">
    <text evidence="2">The sequence shown here is derived from an EMBL/GenBank/DDBJ whole genome shotgun (WGS) entry which is preliminary data.</text>
</comment>
<evidence type="ECO:0000313" key="3">
    <source>
        <dbReference type="Proteomes" id="UP000266385"/>
    </source>
</evidence>
<feature type="transmembrane region" description="Helical" evidence="1">
    <location>
        <begin position="78"/>
        <end position="99"/>
    </location>
</feature>
<dbReference type="EMBL" id="QWFX01000010">
    <property type="protein sequence ID" value="RIJ29707.1"/>
    <property type="molecule type" value="Genomic_DNA"/>
</dbReference>
<accession>A0A399RI67</accession>
<dbReference type="Proteomes" id="UP000266385">
    <property type="component" value="Unassembled WGS sequence"/>
</dbReference>
<organism evidence="2 3">
    <name type="scientific">Henriciella mobilis</name>
    <dbReference type="NCBI Taxonomy" id="2305467"/>
    <lineage>
        <taxon>Bacteria</taxon>
        <taxon>Pseudomonadati</taxon>
        <taxon>Pseudomonadota</taxon>
        <taxon>Alphaproteobacteria</taxon>
        <taxon>Hyphomonadales</taxon>
        <taxon>Hyphomonadaceae</taxon>
        <taxon>Henriciella</taxon>
    </lineage>
</organism>
<reference evidence="2 3" key="1">
    <citation type="submission" date="2018-08" db="EMBL/GenBank/DDBJ databases">
        <title>Henriciella mobilis sp. nov., isolated from seawater.</title>
        <authorList>
            <person name="Cheng H."/>
            <person name="Wu Y.-H."/>
            <person name="Xu X.-W."/>
            <person name="Guo L.-L."/>
        </authorList>
    </citation>
    <scope>NUCLEOTIDE SEQUENCE [LARGE SCALE GENOMIC DNA]</scope>
    <source>
        <strain evidence="2 3">JN25</strain>
    </source>
</reference>
<evidence type="ECO:0000256" key="1">
    <source>
        <dbReference type="SAM" id="Phobius"/>
    </source>
</evidence>
<keyword evidence="1" id="KW-0812">Transmembrane</keyword>
<protein>
    <submittedName>
        <fullName evidence="2">Uncharacterized protein</fullName>
    </submittedName>
</protein>
<name>A0A399RI67_9PROT</name>
<keyword evidence="1" id="KW-0472">Membrane</keyword>
<keyword evidence="3" id="KW-1185">Reference proteome</keyword>
<dbReference type="AlphaFoldDB" id="A0A399RI67"/>
<feature type="transmembrane region" description="Helical" evidence="1">
    <location>
        <begin position="119"/>
        <end position="142"/>
    </location>
</feature>
<keyword evidence="1" id="KW-1133">Transmembrane helix</keyword>
<evidence type="ECO:0000313" key="2">
    <source>
        <dbReference type="EMBL" id="RIJ29707.1"/>
    </source>
</evidence>
<sequence>MVLIGLSFAPVQALIDGPLLDMIATGEAARVRLEEMSAVQKTAHFWASVLNDTAYPIAYGAFFAGLAGRFVPARYRGWAMLPALAAAVVDLFENTVQALALSGSADLLDLKNVLTPLKFGFLVLAALLALSLSLLALIRWIMRRAAKDR</sequence>
<proteinExistence type="predicted"/>